<keyword evidence="7" id="KW-1133">Transmembrane helix</keyword>
<evidence type="ECO:0000256" key="5">
    <source>
        <dbReference type="ARBA" id="ARBA00022777"/>
    </source>
</evidence>
<dbReference type="PANTHER" id="PTHR44936">
    <property type="entry name" value="SENSOR PROTEIN CREC"/>
    <property type="match status" value="1"/>
</dbReference>
<evidence type="ECO:0000256" key="4">
    <source>
        <dbReference type="ARBA" id="ARBA00022741"/>
    </source>
</evidence>
<protein>
    <recommendedName>
        <fullName evidence="2">histidine kinase</fullName>
        <ecNumber evidence="2">2.7.13.3</ecNumber>
    </recommendedName>
</protein>
<dbReference type="Gene3D" id="1.10.287.130">
    <property type="match status" value="1"/>
</dbReference>
<sequence length="419" mass="46664">MLYNPAKLSLINTVILLRSCSIIIQIVLVAFVHLFLEYDLPWLPIFFIIALEALFNIGCYLYCKVNIDKQKLNLFIQLLADICFLGCLLYFSGGATNSFVSLLLIPIAIAAVTLPTLQLTLITTYALLTYSLLLWLMPMHVMHGNMQGHFIGMWINFIFSAAVVSLVISRMAKAIISNEITIAKYREKQLKQEKIIALGLASAQVTHDLATPLATIRLLTDELMEETHNPSILAELNVQVERCSNNLHSFREMSLEIKNNVKQLINIDSLFEQIKNHSNLNYPNVDVEYDLPDTTSKGLFLTSDSSLLPAILNVLNNAIKASAKKQLQKVSFASKVMNEQLHLSIRDFGKGFSAEHFNQIGHNPIHSEQGLGMAMFLSNASFERLGGRLTLSNHPQGGALVMISLPLQPPAQICSKAVK</sequence>
<feature type="transmembrane region" description="Helical" evidence="7">
    <location>
        <begin position="148"/>
        <end position="168"/>
    </location>
</feature>
<dbReference type="EC" id="2.7.13.3" evidence="2"/>
<evidence type="ECO:0000259" key="8">
    <source>
        <dbReference type="PROSITE" id="PS50109"/>
    </source>
</evidence>
<accession>A0ABZ0GUT6</accession>
<evidence type="ECO:0000256" key="7">
    <source>
        <dbReference type="SAM" id="Phobius"/>
    </source>
</evidence>
<comment type="catalytic activity">
    <reaction evidence="1">
        <text>ATP + protein L-histidine = ADP + protein N-phospho-L-histidine.</text>
        <dbReference type="EC" id="2.7.13.3"/>
    </reaction>
</comment>
<dbReference type="GO" id="GO:0016301">
    <property type="term" value="F:kinase activity"/>
    <property type="evidence" value="ECO:0007669"/>
    <property type="project" value="UniProtKB-KW"/>
</dbReference>
<dbReference type="SUPFAM" id="SSF55874">
    <property type="entry name" value="ATPase domain of HSP90 chaperone/DNA topoisomerase II/histidine kinase"/>
    <property type="match status" value="1"/>
</dbReference>
<keyword evidence="3" id="KW-0808">Transferase</keyword>
<feature type="transmembrane region" description="Helical" evidence="7">
    <location>
        <begin position="42"/>
        <end position="62"/>
    </location>
</feature>
<dbReference type="Proteomes" id="UP001301442">
    <property type="component" value="Chromosome"/>
</dbReference>
<dbReference type="PANTHER" id="PTHR44936:SF10">
    <property type="entry name" value="SENSOR PROTEIN RSTB"/>
    <property type="match status" value="1"/>
</dbReference>
<gene>
    <name evidence="9" type="ORF">RI844_07765</name>
</gene>
<feature type="transmembrane region" description="Helical" evidence="7">
    <location>
        <begin position="15"/>
        <end position="36"/>
    </location>
</feature>
<evidence type="ECO:0000313" key="10">
    <source>
        <dbReference type="Proteomes" id="UP001301442"/>
    </source>
</evidence>
<keyword evidence="6" id="KW-0067">ATP-binding</keyword>
<evidence type="ECO:0000256" key="1">
    <source>
        <dbReference type="ARBA" id="ARBA00000085"/>
    </source>
</evidence>
<keyword evidence="7" id="KW-0812">Transmembrane</keyword>
<evidence type="ECO:0000256" key="6">
    <source>
        <dbReference type="ARBA" id="ARBA00022840"/>
    </source>
</evidence>
<dbReference type="Gene3D" id="3.30.565.10">
    <property type="entry name" value="Histidine kinase-like ATPase, C-terminal domain"/>
    <property type="match status" value="1"/>
</dbReference>
<proteinExistence type="predicted"/>
<dbReference type="Pfam" id="PF02518">
    <property type="entry name" value="HATPase_c"/>
    <property type="match status" value="1"/>
</dbReference>
<name>A0ABZ0GUT6_9GAMM</name>
<feature type="transmembrane region" description="Helical" evidence="7">
    <location>
        <begin position="124"/>
        <end position="142"/>
    </location>
</feature>
<dbReference type="EMBL" id="CP136600">
    <property type="protein sequence ID" value="WOH39111.1"/>
    <property type="molecule type" value="Genomic_DNA"/>
</dbReference>
<keyword evidence="4" id="KW-0547">Nucleotide-binding</keyword>
<keyword evidence="10" id="KW-1185">Reference proteome</keyword>
<dbReference type="InterPro" id="IPR005467">
    <property type="entry name" value="His_kinase_dom"/>
</dbReference>
<keyword evidence="5 9" id="KW-0418">Kinase</keyword>
<feature type="domain" description="Histidine kinase" evidence="8">
    <location>
        <begin position="204"/>
        <end position="409"/>
    </location>
</feature>
<dbReference type="InterPro" id="IPR050980">
    <property type="entry name" value="2C_sensor_his_kinase"/>
</dbReference>
<dbReference type="InterPro" id="IPR003594">
    <property type="entry name" value="HATPase_dom"/>
</dbReference>
<dbReference type="InterPro" id="IPR036890">
    <property type="entry name" value="HATPase_C_sf"/>
</dbReference>
<reference evidence="9 10" key="1">
    <citation type="submission" date="2023-09" db="EMBL/GenBank/DDBJ databases">
        <authorList>
            <person name="Qi X."/>
        </authorList>
    </citation>
    <scope>NUCLEOTIDE SEQUENCE [LARGE SCALE GENOMIC DNA]</scope>
    <source>
        <strain evidence="9 10">S1-1</strain>
    </source>
</reference>
<dbReference type="PROSITE" id="PS50109">
    <property type="entry name" value="HIS_KIN"/>
    <property type="match status" value="1"/>
</dbReference>
<evidence type="ECO:0000256" key="2">
    <source>
        <dbReference type="ARBA" id="ARBA00012438"/>
    </source>
</evidence>
<dbReference type="SMART" id="SM00387">
    <property type="entry name" value="HATPase_c"/>
    <property type="match status" value="1"/>
</dbReference>
<keyword evidence="7" id="KW-0472">Membrane</keyword>
<dbReference type="RefSeq" id="WP_348397878.1">
    <property type="nucleotide sequence ID" value="NZ_CP136600.1"/>
</dbReference>
<evidence type="ECO:0000313" key="9">
    <source>
        <dbReference type="EMBL" id="WOH39111.1"/>
    </source>
</evidence>
<organism evidence="9 10">
    <name type="scientific">Thalassotalea fonticola</name>
    <dbReference type="NCBI Taxonomy" id="3065649"/>
    <lineage>
        <taxon>Bacteria</taxon>
        <taxon>Pseudomonadati</taxon>
        <taxon>Pseudomonadota</taxon>
        <taxon>Gammaproteobacteria</taxon>
        <taxon>Alteromonadales</taxon>
        <taxon>Colwelliaceae</taxon>
        <taxon>Thalassotalea</taxon>
    </lineage>
</organism>
<evidence type="ECO:0000256" key="3">
    <source>
        <dbReference type="ARBA" id="ARBA00022679"/>
    </source>
</evidence>